<sequence>MRDLFSHTFRWFLLSFGEAVGKVHCGRREGVDRNISHCWNFKRTVYKGSVDCGKTNFASNGFIKNAFKCLKKSSIHYSEQKLK</sequence>
<protein>
    <submittedName>
        <fullName evidence="3 4">Secreted protein</fullName>
    </submittedName>
</protein>
<organism evidence="2 4">
    <name type="scientific">Parascaris univalens</name>
    <name type="common">Nematode worm</name>
    <dbReference type="NCBI Taxonomy" id="6257"/>
    <lineage>
        <taxon>Eukaryota</taxon>
        <taxon>Metazoa</taxon>
        <taxon>Ecdysozoa</taxon>
        <taxon>Nematoda</taxon>
        <taxon>Chromadorea</taxon>
        <taxon>Rhabditida</taxon>
        <taxon>Spirurina</taxon>
        <taxon>Ascaridomorpha</taxon>
        <taxon>Ascaridoidea</taxon>
        <taxon>Ascarididae</taxon>
        <taxon>Parascaris</taxon>
    </lineage>
</organism>
<reference evidence="3 4" key="1">
    <citation type="submission" date="2022-11" db="UniProtKB">
        <authorList>
            <consortium name="WormBaseParasite"/>
        </authorList>
    </citation>
    <scope>IDENTIFICATION</scope>
</reference>
<dbReference type="AlphaFoldDB" id="A0A914ZIX0"/>
<feature type="signal peptide" evidence="1">
    <location>
        <begin position="1"/>
        <end position="21"/>
    </location>
</feature>
<evidence type="ECO:0000256" key="1">
    <source>
        <dbReference type="SAM" id="SignalP"/>
    </source>
</evidence>
<evidence type="ECO:0000313" key="2">
    <source>
        <dbReference type="Proteomes" id="UP000887569"/>
    </source>
</evidence>
<keyword evidence="1" id="KW-0732">Signal</keyword>
<dbReference type="Proteomes" id="UP000887569">
    <property type="component" value="Unplaced"/>
</dbReference>
<dbReference type="WBParaSite" id="PgB01_g091_t05">
    <property type="protein sequence ID" value="PgB01_g091_t05"/>
    <property type="gene ID" value="PgB01_g091"/>
</dbReference>
<feature type="chain" id="PRO_5041150357" evidence="1">
    <location>
        <begin position="22"/>
        <end position="83"/>
    </location>
</feature>
<accession>A0A914ZIX0</accession>
<dbReference type="WBParaSite" id="PgB01_g091_t01">
    <property type="protein sequence ID" value="PgB01_g091_t01"/>
    <property type="gene ID" value="PgB01_g091"/>
</dbReference>
<evidence type="ECO:0000313" key="4">
    <source>
        <dbReference type="WBParaSite" id="PgB01_g091_t05"/>
    </source>
</evidence>
<keyword evidence="2" id="KW-1185">Reference proteome</keyword>
<evidence type="ECO:0000313" key="3">
    <source>
        <dbReference type="WBParaSite" id="PgB01_g091_t01"/>
    </source>
</evidence>
<proteinExistence type="predicted"/>
<name>A0A914ZIX0_PARUN</name>